<dbReference type="PANTHER" id="PTHR12265">
    <property type="entry name" value="TRANSMEMBRANE PROTEIN 53"/>
    <property type="match status" value="1"/>
</dbReference>
<keyword evidence="2 8" id="KW-0812">Transmembrane</keyword>
<dbReference type="AlphaFoldDB" id="A0AAD9I592"/>
<evidence type="ECO:0000256" key="1">
    <source>
        <dbReference type="ARBA" id="ARBA00004126"/>
    </source>
</evidence>
<keyword evidence="10" id="KW-1185">Reference proteome</keyword>
<comment type="subcellular location">
    <subcellularLocation>
        <location evidence="6">Endomembrane system</location>
        <topology evidence="6">Single-pass membrane protein</topology>
    </subcellularLocation>
    <subcellularLocation>
        <location evidence="1">Nucleus membrane</location>
    </subcellularLocation>
</comment>
<evidence type="ECO:0000256" key="5">
    <source>
        <dbReference type="ARBA" id="ARBA00023242"/>
    </source>
</evidence>
<feature type="transmembrane region" description="Helical" evidence="8">
    <location>
        <begin position="196"/>
        <end position="221"/>
    </location>
</feature>
<accession>A0AAD9I592</accession>
<evidence type="ECO:0000256" key="4">
    <source>
        <dbReference type="ARBA" id="ARBA00023136"/>
    </source>
</evidence>
<sequence length="495" mass="53301">MSPPPAKAWIEGFSLLGPSICIQAKYAARPGKSSRPSSSASSTCSGSTTDFNLGPDLIIMTSWTGAHPKHVAKYIEGYQQLYPNTPIMVIRTVIQDLAFRSTKEKMATLAPAVDFICPGSATATPGSLRPAYSNLLLHAFSEGGSNKAVCLAKAYLGTTGARIPVAAFVFDSTPGTPRFGNNLAAFRRSLPRNRAVRALGVPFGFVVLAITWVLFSLFVGYDNNAISKTRRALNDSRLWAIARAPRTYIFSEADDLIWWEDVEAHGVEAAKMHGVTSLLVRFKKSGHCNHVKENKLFYWNAVRKTWAARDVELGACFQALFIPTEPETFACGCTTASGVEVCHPADLCSFPTPCGESGDVFTTEFVHARKCPACKHDDDRKEAACAPPQLASSDPDSHSRQDPPAALAASPGKTARAMQQVMRLGANLATSRALRASRKAGADVFRLGGSVGQAAWGSMAFGWASGPGSPVDELADEKTRDLLLRTEMGVHWNMV</sequence>
<evidence type="ECO:0000256" key="2">
    <source>
        <dbReference type="ARBA" id="ARBA00022692"/>
    </source>
</evidence>
<dbReference type="PANTHER" id="PTHR12265:SF30">
    <property type="entry name" value="TRANSMEMBRANE PROTEIN 53"/>
    <property type="match status" value="1"/>
</dbReference>
<keyword evidence="5" id="KW-0539">Nucleus</keyword>
<feature type="region of interest" description="Disordered" evidence="7">
    <location>
        <begin position="385"/>
        <end position="416"/>
    </location>
</feature>
<evidence type="ECO:0000256" key="3">
    <source>
        <dbReference type="ARBA" id="ARBA00022989"/>
    </source>
</evidence>
<dbReference type="GO" id="GO:0031965">
    <property type="term" value="C:nuclear membrane"/>
    <property type="evidence" value="ECO:0007669"/>
    <property type="project" value="UniProtKB-SubCell"/>
</dbReference>
<gene>
    <name evidence="9" type="ORF">P8C59_005836</name>
</gene>
<evidence type="ECO:0000313" key="10">
    <source>
        <dbReference type="Proteomes" id="UP001217918"/>
    </source>
</evidence>
<comment type="caution">
    <text evidence="9">The sequence shown here is derived from an EMBL/GenBank/DDBJ whole genome shotgun (WGS) entry which is preliminary data.</text>
</comment>
<dbReference type="EMBL" id="JAQQPM010000005">
    <property type="protein sequence ID" value="KAK2071408.1"/>
    <property type="molecule type" value="Genomic_DNA"/>
</dbReference>
<dbReference type="InterPro" id="IPR008547">
    <property type="entry name" value="DUF829_TMEM53"/>
</dbReference>
<evidence type="ECO:0000256" key="6">
    <source>
        <dbReference type="ARBA" id="ARBA00037847"/>
    </source>
</evidence>
<evidence type="ECO:0000256" key="8">
    <source>
        <dbReference type="SAM" id="Phobius"/>
    </source>
</evidence>
<evidence type="ECO:0000256" key="7">
    <source>
        <dbReference type="SAM" id="MobiDB-lite"/>
    </source>
</evidence>
<protein>
    <submittedName>
        <fullName evidence="9">Uncharacterized protein</fullName>
    </submittedName>
</protein>
<reference evidence="9" key="1">
    <citation type="journal article" date="2023" name="Mol. Plant Microbe Interact.">
        <title>Elucidating the Obligate Nature and Biological Capacity of an Invasive Fungal Corn Pathogen.</title>
        <authorList>
            <person name="MacCready J.S."/>
            <person name="Roggenkamp E.M."/>
            <person name="Gdanetz K."/>
            <person name="Chilvers M.I."/>
        </authorList>
    </citation>
    <scope>NUCLEOTIDE SEQUENCE</scope>
    <source>
        <strain evidence="9">PM02</strain>
    </source>
</reference>
<dbReference type="Proteomes" id="UP001217918">
    <property type="component" value="Unassembled WGS sequence"/>
</dbReference>
<organism evidence="9 10">
    <name type="scientific">Phyllachora maydis</name>
    <dbReference type="NCBI Taxonomy" id="1825666"/>
    <lineage>
        <taxon>Eukaryota</taxon>
        <taxon>Fungi</taxon>
        <taxon>Dikarya</taxon>
        <taxon>Ascomycota</taxon>
        <taxon>Pezizomycotina</taxon>
        <taxon>Sordariomycetes</taxon>
        <taxon>Sordariomycetidae</taxon>
        <taxon>Phyllachorales</taxon>
        <taxon>Phyllachoraceae</taxon>
        <taxon>Phyllachora</taxon>
    </lineage>
</organism>
<keyword evidence="4 8" id="KW-0472">Membrane</keyword>
<keyword evidence="3 8" id="KW-1133">Transmembrane helix</keyword>
<evidence type="ECO:0000313" key="9">
    <source>
        <dbReference type="EMBL" id="KAK2071408.1"/>
    </source>
</evidence>
<proteinExistence type="predicted"/>
<dbReference type="Pfam" id="PF05705">
    <property type="entry name" value="DUF829"/>
    <property type="match status" value="1"/>
</dbReference>
<name>A0AAD9I592_9PEZI</name>